<dbReference type="CDD" id="cd00090">
    <property type="entry name" value="HTH_ARSR"/>
    <property type="match status" value="1"/>
</dbReference>
<keyword evidence="3" id="KW-1185">Reference proteome</keyword>
<dbReference type="AlphaFoldDB" id="U5W121"/>
<evidence type="ECO:0000313" key="3">
    <source>
        <dbReference type="Proteomes" id="UP000017746"/>
    </source>
</evidence>
<dbReference type="Pfam" id="PF01022">
    <property type="entry name" value="HTH_5"/>
    <property type="match status" value="1"/>
</dbReference>
<feature type="domain" description="HTH arsR-type" evidence="1">
    <location>
        <begin position="15"/>
        <end position="105"/>
    </location>
</feature>
<evidence type="ECO:0000259" key="1">
    <source>
        <dbReference type="SMART" id="SM00418"/>
    </source>
</evidence>
<dbReference type="SMART" id="SM00418">
    <property type="entry name" value="HTH_ARSR"/>
    <property type="match status" value="1"/>
</dbReference>
<dbReference type="PANTHER" id="PTHR38600">
    <property type="entry name" value="TRANSCRIPTIONAL REGULATORY PROTEIN"/>
    <property type="match status" value="1"/>
</dbReference>
<dbReference type="InterPro" id="IPR011991">
    <property type="entry name" value="ArsR-like_HTH"/>
</dbReference>
<accession>U5W121</accession>
<dbReference type="InterPro" id="IPR001845">
    <property type="entry name" value="HTH_ArsR_DNA-bd_dom"/>
</dbReference>
<dbReference type="Gene3D" id="1.10.10.10">
    <property type="entry name" value="Winged helix-like DNA-binding domain superfamily/Winged helix DNA-binding domain"/>
    <property type="match status" value="1"/>
</dbReference>
<dbReference type="eggNOG" id="COG0640">
    <property type="taxonomic scope" value="Bacteria"/>
</dbReference>
<dbReference type="RefSeq" id="WP_023363350.1">
    <property type="nucleotide sequence ID" value="NC_022657.1"/>
</dbReference>
<organism evidence="2 3">
    <name type="scientific">Actinoplanes friuliensis DSM 7358</name>
    <dbReference type="NCBI Taxonomy" id="1246995"/>
    <lineage>
        <taxon>Bacteria</taxon>
        <taxon>Bacillati</taxon>
        <taxon>Actinomycetota</taxon>
        <taxon>Actinomycetes</taxon>
        <taxon>Micromonosporales</taxon>
        <taxon>Micromonosporaceae</taxon>
        <taxon>Actinoplanes</taxon>
    </lineage>
</organism>
<dbReference type="STRING" id="1246995.AFR_22870"/>
<dbReference type="OrthoDB" id="3399802at2"/>
<dbReference type="PANTHER" id="PTHR38600:SF1">
    <property type="entry name" value="TRANSCRIPTIONAL REGULATORY PROTEIN"/>
    <property type="match status" value="1"/>
</dbReference>
<name>U5W121_9ACTN</name>
<dbReference type="SUPFAM" id="SSF46785">
    <property type="entry name" value="Winged helix' DNA-binding domain"/>
    <property type="match status" value="1"/>
</dbReference>
<dbReference type="InterPro" id="IPR036390">
    <property type="entry name" value="WH_DNA-bd_sf"/>
</dbReference>
<dbReference type="Proteomes" id="UP000017746">
    <property type="component" value="Chromosome"/>
</dbReference>
<reference evidence="2 3" key="1">
    <citation type="journal article" date="2014" name="J. Biotechnol.">
        <title>Complete genome sequence of the actinobacterium Actinoplanes friuliensis HAG 010964, producer of the lipopeptide antibiotic friulimycin.</title>
        <authorList>
            <person name="Ruckert C."/>
            <person name="Szczepanowski R."/>
            <person name="Albersmeier A."/>
            <person name="Goesmann A."/>
            <person name="Fischer N."/>
            <person name="Steinkamper A."/>
            <person name="Puhler A."/>
            <person name="Biener R."/>
            <person name="Schwartz D."/>
            <person name="Kalinowski J."/>
        </authorList>
    </citation>
    <scope>NUCLEOTIDE SEQUENCE [LARGE SCALE GENOMIC DNA]</scope>
    <source>
        <strain evidence="2 3">DSM 7358</strain>
    </source>
</reference>
<dbReference type="PATRIC" id="fig|1246995.3.peg.4635"/>
<proteinExistence type="predicted"/>
<dbReference type="EMBL" id="CP006272">
    <property type="protein sequence ID" value="AGZ42844.1"/>
    <property type="molecule type" value="Genomic_DNA"/>
</dbReference>
<gene>
    <name evidence="2" type="ORF">AFR_22870</name>
</gene>
<sequence length="117" mass="12356">MSKGEWELTGDRLVEVLATLASPHRLRVLAALTGGRTYVSQLARDLGISRALLQVHLKKLEKAGLVTAQLELSEDGKALKFYEATAFSLHLTPDVVAAAVTTLSTAGDGDAVPKGTS</sequence>
<protein>
    <submittedName>
        <fullName evidence="2">ArsR family transcriptional regulator</fullName>
    </submittedName>
</protein>
<dbReference type="GO" id="GO:0003700">
    <property type="term" value="F:DNA-binding transcription factor activity"/>
    <property type="evidence" value="ECO:0007669"/>
    <property type="project" value="InterPro"/>
</dbReference>
<evidence type="ECO:0000313" key="2">
    <source>
        <dbReference type="EMBL" id="AGZ42844.1"/>
    </source>
</evidence>
<dbReference type="KEGG" id="afs:AFR_22870"/>
<dbReference type="HOGENOM" id="CLU_097806_9_0_11"/>
<dbReference type="InterPro" id="IPR036388">
    <property type="entry name" value="WH-like_DNA-bd_sf"/>
</dbReference>